<dbReference type="EMBL" id="GBXM01068766">
    <property type="protein sequence ID" value="JAH39811.1"/>
    <property type="molecule type" value="Transcribed_RNA"/>
</dbReference>
<proteinExistence type="predicted"/>
<sequence>MTICINEGLMKSNGQS</sequence>
<dbReference type="AlphaFoldDB" id="A0A0E9SEV6"/>
<protein>
    <submittedName>
        <fullName evidence="1">Uncharacterized protein</fullName>
    </submittedName>
</protein>
<reference evidence="1" key="1">
    <citation type="submission" date="2014-11" db="EMBL/GenBank/DDBJ databases">
        <authorList>
            <person name="Amaro Gonzalez C."/>
        </authorList>
    </citation>
    <scope>NUCLEOTIDE SEQUENCE</scope>
</reference>
<organism evidence="1">
    <name type="scientific">Anguilla anguilla</name>
    <name type="common">European freshwater eel</name>
    <name type="synonym">Muraena anguilla</name>
    <dbReference type="NCBI Taxonomy" id="7936"/>
    <lineage>
        <taxon>Eukaryota</taxon>
        <taxon>Metazoa</taxon>
        <taxon>Chordata</taxon>
        <taxon>Craniata</taxon>
        <taxon>Vertebrata</taxon>
        <taxon>Euteleostomi</taxon>
        <taxon>Actinopterygii</taxon>
        <taxon>Neopterygii</taxon>
        <taxon>Teleostei</taxon>
        <taxon>Anguilliformes</taxon>
        <taxon>Anguillidae</taxon>
        <taxon>Anguilla</taxon>
    </lineage>
</organism>
<evidence type="ECO:0000313" key="1">
    <source>
        <dbReference type="EMBL" id="JAH39811.1"/>
    </source>
</evidence>
<name>A0A0E9SEV6_ANGAN</name>
<reference evidence="1" key="2">
    <citation type="journal article" date="2015" name="Fish Shellfish Immunol.">
        <title>Early steps in the European eel (Anguilla anguilla)-Vibrio vulnificus interaction in the gills: Role of the RtxA13 toxin.</title>
        <authorList>
            <person name="Callol A."/>
            <person name="Pajuelo D."/>
            <person name="Ebbesson L."/>
            <person name="Teles M."/>
            <person name="MacKenzie S."/>
            <person name="Amaro C."/>
        </authorList>
    </citation>
    <scope>NUCLEOTIDE SEQUENCE</scope>
</reference>
<accession>A0A0E9SEV6</accession>